<dbReference type="EMBL" id="JBJLSN010000011">
    <property type="protein sequence ID" value="MFL7901541.1"/>
    <property type="molecule type" value="Genomic_DNA"/>
</dbReference>
<evidence type="ECO:0000313" key="1">
    <source>
        <dbReference type="EMBL" id="MFL7901541.1"/>
    </source>
</evidence>
<dbReference type="RefSeq" id="WP_407824004.1">
    <property type="nucleotide sequence ID" value="NZ_JBJLSN010000011.1"/>
</dbReference>
<sequence>MLDPKYRVIVEEALREAGFDPTYRAPFILTKKYAEPVIVASEPEPARSVVADARRRGGRANPVSEDDLRRTADLYREHGSSVAVAKILDMHPTGVLARLRKAGVKVGKPGRRKVAKLGTVMRCGAYERPVWSSSDIMVAAE</sequence>
<comment type="caution">
    <text evidence="1">The sequence shown here is derived from an EMBL/GenBank/DDBJ whole genome shotgun (WGS) entry which is preliminary data.</text>
</comment>
<keyword evidence="2" id="KW-1185">Reference proteome</keyword>
<gene>
    <name evidence="1" type="ORF">ACJ41P_10440</name>
</gene>
<organism evidence="1 2">
    <name type="scientific">Azospirillum argentinense</name>
    <dbReference type="NCBI Taxonomy" id="2970906"/>
    <lineage>
        <taxon>Bacteria</taxon>
        <taxon>Pseudomonadati</taxon>
        <taxon>Pseudomonadota</taxon>
        <taxon>Alphaproteobacteria</taxon>
        <taxon>Rhodospirillales</taxon>
        <taxon>Azospirillaceae</taxon>
        <taxon>Azospirillum</taxon>
    </lineage>
</organism>
<dbReference type="Proteomes" id="UP001628281">
    <property type="component" value="Unassembled WGS sequence"/>
</dbReference>
<protein>
    <submittedName>
        <fullName evidence="1">Uncharacterized protein</fullName>
    </submittedName>
</protein>
<proteinExistence type="predicted"/>
<reference evidence="1 2" key="1">
    <citation type="submission" date="2024-11" db="EMBL/GenBank/DDBJ databases">
        <title>Draft genome sequences of two bacteria associated to sugarcane roots in Colombia.</title>
        <authorList>
            <person name="Pardo-Diaz S."/>
            <person name="Masmela-Mendoza J."/>
            <person name="Delgadillo-Duran P."/>
            <person name="Bautista E.J."/>
            <person name="Rojas-Tapias D.F."/>
        </authorList>
    </citation>
    <scope>NUCLEOTIDE SEQUENCE [LARGE SCALE GENOMIC DNA]</scope>
    <source>
        <strain evidence="1 2">Ap18</strain>
    </source>
</reference>
<accession>A0ABW8V8H5</accession>
<evidence type="ECO:0000313" key="2">
    <source>
        <dbReference type="Proteomes" id="UP001628281"/>
    </source>
</evidence>
<name>A0ABW8V8H5_9PROT</name>